<evidence type="ECO:0000256" key="8">
    <source>
        <dbReference type="ARBA" id="ARBA00022857"/>
    </source>
</evidence>
<dbReference type="Pfam" id="PF00258">
    <property type="entry name" value="Flavodoxin_1"/>
    <property type="match status" value="1"/>
</dbReference>
<dbReference type="Gene3D" id="3.40.50.80">
    <property type="entry name" value="Nucleotide-binding domain of ferredoxin-NADP reductase (FNR) module"/>
    <property type="match status" value="1"/>
</dbReference>
<keyword evidence="6" id="KW-0288">FMN</keyword>
<evidence type="ECO:0000313" key="14">
    <source>
        <dbReference type="EMBL" id="MCW1886225.1"/>
    </source>
</evidence>
<keyword evidence="9" id="KW-0249">Electron transport</keyword>
<evidence type="ECO:0000256" key="7">
    <source>
        <dbReference type="ARBA" id="ARBA00022827"/>
    </source>
</evidence>
<keyword evidence="5" id="KW-0285">Flavoprotein</keyword>
<evidence type="ECO:0000256" key="10">
    <source>
        <dbReference type="ARBA" id="ARBA00023002"/>
    </source>
</evidence>
<dbReference type="InterPro" id="IPR039261">
    <property type="entry name" value="FNR_nucleotide-bd"/>
</dbReference>
<keyword evidence="10" id="KW-0560">Oxidoreductase</keyword>
<dbReference type="InterPro" id="IPR001709">
    <property type="entry name" value="Flavoprot_Pyr_Nucl_cyt_Rdtase"/>
</dbReference>
<dbReference type="Proteomes" id="UP001207930">
    <property type="component" value="Unassembled WGS sequence"/>
</dbReference>
<gene>
    <name evidence="14" type="ORF">OKA04_15920</name>
</gene>
<feature type="domain" description="Flavodoxin-like" evidence="12">
    <location>
        <begin position="48"/>
        <end position="186"/>
    </location>
</feature>
<dbReference type="Gene3D" id="3.40.50.360">
    <property type="match status" value="1"/>
</dbReference>
<dbReference type="PANTHER" id="PTHR19384">
    <property type="entry name" value="NITRIC OXIDE SYNTHASE-RELATED"/>
    <property type="match status" value="1"/>
</dbReference>
<dbReference type="PROSITE" id="PS50902">
    <property type="entry name" value="FLAVODOXIN_LIKE"/>
    <property type="match status" value="1"/>
</dbReference>
<dbReference type="Gene3D" id="2.40.30.10">
    <property type="entry name" value="Translation factors"/>
    <property type="match status" value="1"/>
</dbReference>
<proteinExistence type="predicted"/>
<accession>A0ABT3FTA2</accession>
<keyword evidence="7" id="KW-0274">FAD</keyword>
<dbReference type="InterPro" id="IPR003097">
    <property type="entry name" value="CysJ-like_FAD-binding"/>
</dbReference>
<dbReference type="InterPro" id="IPR017927">
    <property type="entry name" value="FAD-bd_FR_type"/>
</dbReference>
<keyword evidence="4" id="KW-0028">Amino-acid biosynthesis</keyword>
<dbReference type="InterPro" id="IPR008254">
    <property type="entry name" value="Flavodoxin/NO_synth"/>
</dbReference>
<dbReference type="Pfam" id="PF00175">
    <property type="entry name" value="NAD_binding_1"/>
    <property type="match status" value="1"/>
</dbReference>
<feature type="domain" description="FAD-binding FR-type" evidence="13">
    <location>
        <begin position="214"/>
        <end position="437"/>
    </location>
</feature>
<keyword evidence="3" id="KW-0813">Transport</keyword>
<dbReference type="InterPro" id="IPR010199">
    <property type="entry name" value="CysJ"/>
</dbReference>
<protein>
    <submittedName>
        <fullName evidence="14">Flavodoxin domain-containing protein</fullName>
    </submittedName>
</protein>
<evidence type="ECO:0000256" key="3">
    <source>
        <dbReference type="ARBA" id="ARBA00022448"/>
    </source>
</evidence>
<dbReference type="InterPro" id="IPR023173">
    <property type="entry name" value="NADPH_Cyt_P450_Rdtase_alpha"/>
</dbReference>
<sequence length="581" mass="63117">MSSFIQIPEDAPFSAEQRVWLGQFLSNLLANAAAGATASAPAGPAVPVTILWGSQTGNSEGLAKKLVKSLKKGNFEPEVFDMGAYDKARLPQEKNLLIITSTYGDGEPPDNAAELYNWILSDAAPRVEGVQFSVLALGDTNYPDFCKCGIDFDVRLEQLGGKRLFKRIDSDVDYDGPFKEWSDGIIGLLAPAGAVTSNGAAATVEQADTGYSKKNPFPSPILTNYNLNGPGDKQTNHLALSLEGSGLSYEVGDALGVFPKNPPSVVDEILAALPFNTKVSVPLPDGGEASLRDALISNYDIGTLNKSLIQKWQARSGSPFLRSLVQADDKKAWDDFCWGRDLIDLVIDHPADFTDAEDFVAVLKKLQPRLYSIASSPNAHPGEVHLCVGIVRYESSGRKRGGICSTFLADRAEGVKPGVFVHVNKAFRLPANGDTPVIMVGPGTGIAPFRAFLEERKVSGAKGGNWLFFGNPHSKTDYLYADELTAFEKDGTLQKLDLAWSRDQKEKVYVQNLMVQQGAELWKWFQDGAAFYVCGDASRMAKDVDAALHTIAEQHGGLSKEDSAAWVAQLKKDKRYLRDVY</sequence>
<dbReference type="Gene3D" id="1.20.990.10">
    <property type="entry name" value="NADPH-cytochrome p450 Reductase, Chain A, domain 3"/>
    <property type="match status" value="1"/>
</dbReference>
<comment type="cofactor">
    <cofactor evidence="1">
        <name>FMN</name>
        <dbReference type="ChEBI" id="CHEBI:58210"/>
    </cofactor>
</comment>
<dbReference type="PANTHER" id="PTHR19384:SF128">
    <property type="entry name" value="NADPH OXIDOREDUCTASE A"/>
    <property type="match status" value="1"/>
</dbReference>
<keyword evidence="8" id="KW-0521">NADP</keyword>
<evidence type="ECO:0000256" key="1">
    <source>
        <dbReference type="ARBA" id="ARBA00001917"/>
    </source>
</evidence>
<dbReference type="PROSITE" id="PS51384">
    <property type="entry name" value="FAD_FR"/>
    <property type="match status" value="1"/>
</dbReference>
<keyword evidence="11" id="KW-0198">Cysteine biosynthesis</keyword>
<dbReference type="InterPro" id="IPR001094">
    <property type="entry name" value="Flavdoxin-like"/>
</dbReference>
<evidence type="ECO:0000256" key="2">
    <source>
        <dbReference type="ARBA" id="ARBA00001974"/>
    </source>
</evidence>
<evidence type="ECO:0000256" key="9">
    <source>
        <dbReference type="ARBA" id="ARBA00022982"/>
    </source>
</evidence>
<dbReference type="PRINTS" id="PR00371">
    <property type="entry name" value="FPNCR"/>
</dbReference>
<dbReference type="SUPFAM" id="SSF63380">
    <property type="entry name" value="Riboflavin synthase domain-like"/>
    <property type="match status" value="1"/>
</dbReference>
<reference evidence="14 15" key="1">
    <citation type="submission" date="2022-10" db="EMBL/GenBank/DDBJ databases">
        <title>Luteolibacter flavescens strain MCCC 1K03193, whole genome shotgun sequencing project.</title>
        <authorList>
            <person name="Zhao G."/>
            <person name="Shen L."/>
        </authorList>
    </citation>
    <scope>NUCLEOTIDE SEQUENCE [LARGE SCALE GENOMIC DNA]</scope>
    <source>
        <strain evidence="14 15">MCCC 1K03193</strain>
    </source>
</reference>
<evidence type="ECO:0000256" key="4">
    <source>
        <dbReference type="ARBA" id="ARBA00022605"/>
    </source>
</evidence>
<organism evidence="14 15">
    <name type="scientific">Luteolibacter flavescens</name>
    <dbReference type="NCBI Taxonomy" id="1859460"/>
    <lineage>
        <taxon>Bacteria</taxon>
        <taxon>Pseudomonadati</taxon>
        <taxon>Verrucomicrobiota</taxon>
        <taxon>Verrucomicrobiia</taxon>
        <taxon>Verrucomicrobiales</taxon>
        <taxon>Verrucomicrobiaceae</taxon>
        <taxon>Luteolibacter</taxon>
    </lineage>
</organism>
<dbReference type="InterPro" id="IPR029039">
    <property type="entry name" value="Flavoprotein-like_sf"/>
</dbReference>
<dbReference type="InterPro" id="IPR001433">
    <property type="entry name" value="OxRdtase_FAD/NAD-bd"/>
</dbReference>
<name>A0ABT3FTA2_9BACT</name>
<dbReference type="Pfam" id="PF00667">
    <property type="entry name" value="FAD_binding_1"/>
    <property type="match status" value="1"/>
</dbReference>
<evidence type="ECO:0000259" key="12">
    <source>
        <dbReference type="PROSITE" id="PS50902"/>
    </source>
</evidence>
<dbReference type="RefSeq" id="WP_264502183.1">
    <property type="nucleotide sequence ID" value="NZ_JAPDDS010000009.1"/>
</dbReference>
<dbReference type="SUPFAM" id="SSF52218">
    <property type="entry name" value="Flavoproteins"/>
    <property type="match status" value="1"/>
</dbReference>
<evidence type="ECO:0000313" key="15">
    <source>
        <dbReference type="Proteomes" id="UP001207930"/>
    </source>
</evidence>
<dbReference type="CDD" id="cd06199">
    <property type="entry name" value="SiR"/>
    <property type="match status" value="1"/>
</dbReference>
<comment type="caution">
    <text evidence="14">The sequence shown here is derived from an EMBL/GenBank/DDBJ whole genome shotgun (WGS) entry which is preliminary data.</text>
</comment>
<dbReference type="SUPFAM" id="SSF52343">
    <property type="entry name" value="Ferredoxin reductase-like, C-terminal NADP-linked domain"/>
    <property type="match status" value="1"/>
</dbReference>
<evidence type="ECO:0000256" key="5">
    <source>
        <dbReference type="ARBA" id="ARBA00022630"/>
    </source>
</evidence>
<dbReference type="EMBL" id="JAPDDS010000009">
    <property type="protein sequence ID" value="MCW1886225.1"/>
    <property type="molecule type" value="Genomic_DNA"/>
</dbReference>
<comment type="cofactor">
    <cofactor evidence="2">
        <name>FAD</name>
        <dbReference type="ChEBI" id="CHEBI:57692"/>
    </cofactor>
</comment>
<dbReference type="PRINTS" id="PR00369">
    <property type="entry name" value="FLAVODOXIN"/>
</dbReference>
<evidence type="ECO:0000256" key="6">
    <source>
        <dbReference type="ARBA" id="ARBA00022643"/>
    </source>
</evidence>
<dbReference type="PIRSF" id="PIRSF000207">
    <property type="entry name" value="SiR-FP_CysJ"/>
    <property type="match status" value="1"/>
</dbReference>
<evidence type="ECO:0000256" key="11">
    <source>
        <dbReference type="ARBA" id="ARBA00023192"/>
    </source>
</evidence>
<keyword evidence="15" id="KW-1185">Reference proteome</keyword>
<dbReference type="InterPro" id="IPR017938">
    <property type="entry name" value="Riboflavin_synthase-like_b-brl"/>
</dbReference>
<evidence type="ECO:0000259" key="13">
    <source>
        <dbReference type="PROSITE" id="PS51384"/>
    </source>
</evidence>